<dbReference type="GO" id="GO:0006780">
    <property type="term" value="P:uroporphyrinogen III biosynthetic process"/>
    <property type="evidence" value="ECO:0007669"/>
    <property type="project" value="InterPro"/>
</dbReference>
<evidence type="ECO:0000256" key="4">
    <source>
        <dbReference type="ARBA" id="ARBA00023133"/>
    </source>
</evidence>
<reference evidence="13" key="1">
    <citation type="submission" date="2020-04" db="EMBL/GenBank/DDBJ databases">
        <authorList>
            <person name="Neveu A P."/>
        </authorList>
    </citation>
    <scope>NUCLEOTIDE SEQUENCE</scope>
    <source>
        <tissue evidence="13">Whole embryo</tissue>
    </source>
</reference>
<gene>
    <name evidence="13" type="primary">Uros</name>
</gene>
<dbReference type="GO" id="GO:0006785">
    <property type="term" value="P:heme B biosynthetic process"/>
    <property type="evidence" value="ECO:0007669"/>
    <property type="project" value="UniProtKB-ARBA"/>
</dbReference>
<dbReference type="InterPro" id="IPR036108">
    <property type="entry name" value="4pyrrol_syn_uPrphyn_synt_sf"/>
</dbReference>
<dbReference type="GO" id="GO:0005829">
    <property type="term" value="C:cytosol"/>
    <property type="evidence" value="ECO:0007669"/>
    <property type="project" value="TreeGrafter"/>
</dbReference>
<organism evidence="13">
    <name type="scientific">Phallusia mammillata</name>
    <dbReference type="NCBI Taxonomy" id="59560"/>
    <lineage>
        <taxon>Eukaryota</taxon>
        <taxon>Metazoa</taxon>
        <taxon>Chordata</taxon>
        <taxon>Tunicata</taxon>
        <taxon>Ascidiacea</taxon>
        <taxon>Phlebobranchia</taxon>
        <taxon>Ascidiidae</taxon>
        <taxon>Phallusia</taxon>
    </lineage>
</organism>
<dbReference type="GO" id="GO:0004852">
    <property type="term" value="F:uroporphyrinogen-III synthase activity"/>
    <property type="evidence" value="ECO:0007669"/>
    <property type="project" value="UniProtKB-EC"/>
</dbReference>
<dbReference type="InterPro" id="IPR003754">
    <property type="entry name" value="4pyrrol_synth_uPrphyn_synth"/>
</dbReference>
<dbReference type="FunFam" id="3.40.50.10090:FF:000003">
    <property type="entry name" value="uroporphyrinogen-III synthase"/>
    <property type="match status" value="1"/>
</dbReference>
<comment type="function">
    <text evidence="11">Catalyzes cyclization of the linear tetrapyrrole, hydroxymethylbilane, to the macrocyclic uroporphyrinogen III, the branch point for the various sub-pathways leading to the wide diversity of porphyrins. Porphyrins act as cofactors for a multitude of enzymes that perform a variety of processes within the cell such as methionine synthesis (vitamin B12) or oxygen transport (heme).</text>
</comment>
<dbReference type="PANTHER" id="PTHR12390">
    <property type="entry name" value="UROPORPHYRINOGEN III SYNTHASE"/>
    <property type="match status" value="1"/>
</dbReference>
<dbReference type="InterPro" id="IPR039793">
    <property type="entry name" value="UROS/Hem4"/>
</dbReference>
<dbReference type="SUPFAM" id="SSF69618">
    <property type="entry name" value="HemD-like"/>
    <property type="match status" value="1"/>
</dbReference>
<sequence length="258" mass="28839">MKVVLMRSSVLPVDPYHDALNSISHVVSIPVLTFSFINAEKLYEKITQPDKYSGIIMTSKRAGEAIQAVLGEFTVLPDRWRHKPCYVVGESTAEIAKNIGFETKGKESGNAENLAQIIISSKADVLVDCPLLFVCGHNRRETLSKILLDNGQLFEILEAYNSIADPFIAENIEKYCTKFLSPDYIVYFSPMGYKFSFNVWKQILGDLMSTVKHFLQTVAIGKTTADSLKHEDIPIIVACKPSAPYVRQAIEEDVKTTL</sequence>
<evidence type="ECO:0000256" key="6">
    <source>
        <dbReference type="ARBA" id="ARBA00023244"/>
    </source>
</evidence>
<evidence type="ECO:0000256" key="7">
    <source>
        <dbReference type="ARBA" id="ARBA00031702"/>
    </source>
</evidence>
<keyword evidence="6" id="KW-0627">Porphyrin biosynthesis</keyword>
<comment type="similarity">
    <text evidence="2">Belongs to the uroporphyrinogen-III synthase family.</text>
</comment>
<evidence type="ECO:0000256" key="5">
    <source>
        <dbReference type="ARBA" id="ARBA00023239"/>
    </source>
</evidence>
<keyword evidence="4" id="KW-0350">Heme biosynthesis</keyword>
<accession>A0A6F9DX39</accession>
<dbReference type="EMBL" id="LR791674">
    <property type="protein sequence ID" value="CAB3267536.1"/>
    <property type="molecule type" value="mRNA"/>
</dbReference>
<comment type="catalytic activity">
    <reaction evidence="10">
        <text>hydroxymethylbilane = uroporphyrinogen III + H2O</text>
        <dbReference type="Rhea" id="RHEA:18965"/>
        <dbReference type="ChEBI" id="CHEBI:15377"/>
        <dbReference type="ChEBI" id="CHEBI:57308"/>
        <dbReference type="ChEBI" id="CHEBI:57845"/>
        <dbReference type="EC" id="4.2.1.75"/>
    </reaction>
</comment>
<dbReference type="CDD" id="cd06578">
    <property type="entry name" value="HemD"/>
    <property type="match status" value="1"/>
</dbReference>
<dbReference type="PANTHER" id="PTHR12390:SF0">
    <property type="entry name" value="UROPORPHYRINOGEN-III SYNTHASE"/>
    <property type="match status" value="1"/>
</dbReference>
<feature type="domain" description="Tetrapyrrole biosynthesis uroporphyrinogen III synthase" evidence="12">
    <location>
        <begin position="26"/>
        <end position="242"/>
    </location>
</feature>
<name>A0A6F9DX39_9ASCI</name>
<dbReference type="Gene3D" id="3.40.50.10090">
    <property type="match status" value="2"/>
</dbReference>
<comment type="pathway">
    <text evidence="1">Porphyrin-containing compound metabolism; protoporphyrin-IX biosynthesis; coproporphyrinogen-III from 5-aminolevulinate: step 3/4.</text>
</comment>
<evidence type="ECO:0000313" key="13">
    <source>
        <dbReference type="EMBL" id="CAB3267536.1"/>
    </source>
</evidence>
<keyword evidence="5" id="KW-0456">Lyase</keyword>
<proteinExistence type="evidence at transcript level"/>
<dbReference type="AlphaFoldDB" id="A0A6F9DX39"/>
<evidence type="ECO:0000256" key="2">
    <source>
        <dbReference type="ARBA" id="ARBA00008133"/>
    </source>
</evidence>
<evidence type="ECO:0000256" key="11">
    <source>
        <dbReference type="ARBA" id="ARBA00060039"/>
    </source>
</evidence>
<dbReference type="UniPathway" id="UPA00251">
    <property type="reaction ID" value="UER00320"/>
</dbReference>
<evidence type="ECO:0000256" key="1">
    <source>
        <dbReference type="ARBA" id="ARBA00004772"/>
    </source>
</evidence>
<evidence type="ECO:0000256" key="8">
    <source>
        <dbReference type="ARBA" id="ARBA00032649"/>
    </source>
</evidence>
<evidence type="ECO:0000256" key="3">
    <source>
        <dbReference type="ARBA" id="ARBA00013109"/>
    </source>
</evidence>
<dbReference type="GO" id="GO:0006782">
    <property type="term" value="P:protoporphyrinogen IX biosynthetic process"/>
    <property type="evidence" value="ECO:0007669"/>
    <property type="project" value="UniProtKB-UniPathway"/>
</dbReference>
<protein>
    <recommendedName>
        <fullName evidence="9">Uroporphyrinogen-III synthase</fullName>
        <ecNumber evidence="3">4.2.1.75</ecNumber>
    </recommendedName>
    <alternativeName>
        <fullName evidence="8">Hydroxymethylbilane hydrolyase [cyclizing]</fullName>
    </alternativeName>
    <alternativeName>
        <fullName evidence="7">Uroporphyrinogen-III cosynthase</fullName>
    </alternativeName>
</protein>
<dbReference type="Pfam" id="PF02602">
    <property type="entry name" value="HEM4"/>
    <property type="match status" value="1"/>
</dbReference>
<dbReference type="EC" id="4.2.1.75" evidence="3"/>
<evidence type="ECO:0000259" key="12">
    <source>
        <dbReference type="Pfam" id="PF02602"/>
    </source>
</evidence>
<evidence type="ECO:0000256" key="10">
    <source>
        <dbReference type="ARBA" id="ARBA00048617"/>
    </source>
</evidence>
<evidence type="ECO:0000256" key="9">
    <source>
        <dbReference type="ARBA" id="ARBA00040167"/>
    </source>
</evidence>